<dbReference type="Proteomes" id="UP000186019">
    <property type="component" value="Unassembled WGS sequence"/>
</dbReference>
<protein>
    <submittedName>
        <fullName evidence="2">Putative photosynthetic complex assembly protein</fullName>
    </submittedName>
</protein>
<keyword evidence="1" id="KW-1133">Transmembrane helix</keyword>
<gene>
    <name evidence="2" type="ORF">SAMN05421666_3018</name>
</gene>
<organism evidence="2 3">
    <name type="scientific">Roseovarius nanhaiticus</name>
    <dbReference type="NCBI Taxonomy" id="573024"/>
    <lineage>
        <taxon>Bacteria</taxon>
        <taxon>Pseudomonadati</taxon>
        <taxon>Pseudomonadota</taxon>
        <taxon>Alphaproteobacteria</taxon>
        <taxon>Rhodobacterales</taxon>
        <taxon>Roseobacteraceae</taxon>
        <taxon>Roseovarius</taxon>
    </lineage>
</organism>
<feature type="transmembrane region" description="Helical" evidence="1">
    <location>
        <begin position="23"/>
        <end position="46"/>
    </location>
</feature>
<evidence type="ECO:0000256" key="1">
    <source>
        <dbReference type="SAM" id="Phobius"/>
    </source>
</evidence>
<dbReference type="InterPro" id="IPR017495">
    <property type="entry name" value="PuhC"/>
</dbReference>
<dbReference type="OrthoDB" id="7848123at2"/>
<dbReference type="EMBL" id="FTNV01000003">
    <property type="protein sequence ID" value="SIS24050.1"/>
    <property type="molecule type" value="Genomic_DNA"/>
</dbReference>
<dbReference type="STRING" id="573024.SAMN05216208_2298"/>
<sequence>MSATEIHHHTLDARRRRAPEKELVPRFLVVAMIALMGLSLSLVAYARLTGAPMSGALIEAPVAAERTIRMVGTREGSVTVLGEDGVQLAHSSDDMKGFIGVVWRVLARHRYVQGVPDTAPVTLIRRDNGNIAIHDTVTDWSIELIGYGADNVAAFAGLVD</sequence>
<dbReference type="NCBIfam" id="TIGR03054">
    <property type="entry name" value="photo_alph_chp1"/>
    <property type="match status" value="1"/>
</dbReference>
<evidence type="ECO:0000313" key="3">
    <source>
        <dbReference type="Proteomes" id="UP000186019"/>
    </source>
</evidence>
<accession>A0A1N7HH89</accession>
<dbReference type="RefSeq" id="WP_076535093.1">
    <property type="nucleotide sequence ID" value="NZ_FOAC01000002.1"/>
</dbReference>
<keyword evidence="1" id="KW-0472">Membrane</keyword>
<keyword evidence="3" id="KW-1185">Reference proteome</keyword>
<name>A0A1N7HH89_9RHOB</name>
<evidence type="ECO:0000313" key="2">
    <source>
        <dbReference type="EMBL" id="SIS24050.1"/>
    </source>
</evidence>
<keyword evidence="1" id="KW-0812">Transmembrane</keyword>
<reference evidence="2 3" key="1">
    <citation type="submission" date="2017-01" db="EMBL/GenBank/DDBJ databases">
        <authorList>
            <person name="Mah S.A."/>
            <person name="Swanson W.J."/>
            <person name="Moy G.W."/>
            <person name="Vacquier V.D."/>
        </authorList>
    </citation>
    <scope>NUCLEOTIDE SEQUENCE [LARGE SCALE GENOMIC DNA]</scope>
    <source>
        <strain evidence="2 3">DSM 29590</strain>
    </source>
</reference>
<proteinExistence type="predicted"/>
<dbReference type="AlphaFoldDB" id="A0A1N7HH89"/>